<evidence type="ECO:0000313" key="3">
    <source>
        <dbReference type="EMBL" id="MBB1241991.1"/>
    </source>
</evidence>
<dbReference type="PANTHER" id="PTHR43619">
    <property type="entry name" value="S-ADENOSYL-L-METHIONINE-DEPENDENT METHYLTRANSFERASE YKTD-RELATED"/>
    <property type="match status" value="1"/>
</dbReference>
<reference evidence="4" key="1">
    <citation type="journal article" date="2020" name="Syst. Appl. Microbiol.">
        <title>Streptomyces alkaliterrae sp. nov., isolated from an alkaline soil, and emended descriptions of Streptomyces alkaliphilus, Streptomyces calidiresistens and Streptomyces durbertensis.</title>
        <authorList>
            <person name="Swiecimska M."/>
            <person name="Golinska P."/>
            <person name="Nouioui I."/>
            <person name="Wypij M."/>
            <person name="Rai M."/>
            <person name="Sangal V."/>
            <person name="Goodfellow M."/>
        </authorList>
    </citation>
    <scope>NUCLEOTIDE SEQUENCE [LARGE SCALE GENOMIC DNA]</scope>
    <source>
        <strain evidence="4">DSM 104538</strain>
    </source>
</reference>
<comment type="caution">
    <text evidence="3">The sequence shown here is derived from an EMBL/GenBank/DDBJ whole genome shotgun (WGS) entry which is preliminary data.</text>
</comment>
<evidence type="ECO:0000256" key="1">
    <source>
        <dbReference type="ARBA" id="ARBA00022603"/>
    </source>
</evidence>
<dbReference type="InterPro" id="IPR007213">
    <property type="entry name" value="Ppm1/Ppm2/Tcmp"/>
</dbReference>
<evidence type="ECO:0000313" key="4">
    <source>
        <dbReference type="Proteomes" id="UP000766698"/>
    </source>
</evidence>
<dbReference type="EMBL" id="WMLF01000001">
    <property type="protein sequence ID" value="MBB1241991.1"/>
    <property type="molecule type" value="Genomic_DNA"/>
</dbReference>
<gene>
    <name evidence="3" type="ORF">GL263_00135</name>
</gene>
<evidence type="ECO:0000256" key="2">
    <source>
        <dbReference type="ARBA" id="ARBA00022679"/>
    </source>
</evidence>
<keyword evidence="1 3" id="KW-0489">Methyltransferase</keyword>
<dbReference type="InterPro" id="IPR016874">
    <property type="entry name" value="TcmP-like"/>
</dbReference>
<sequence>MTEGGVEETVLIPLYARAVETTGPDPALRDPRAVEMVDAIDYDYRKFDGQPSLRGAVMRTALFDLWTRDFLAEHPEGTVIEVGTGLNTRFERTDNGRARWYDLDLPEVVALRRRFFEDTARRTMIAASATDRSWPDLVTGEGPHLVSAEAVLAFLPEEEVRQVVGMLAERFPGALLAADSAGPALVHAQQDHDVLSKVEARMRWACEDPAEVAGWYQGVELLSSHTMTSLPRRLVEGLPRAYRDTVEELAVLRLPQVEQYRMNLYRLPSHG</sequence>
<dbReference type="Gene3D" id="3.40.50.150">
    <property type="entry name" value="Vaccinia Virus protein VP39"/>
    <property type="match status" value="1"/>
</dbReference>
<dbReference type="PIRSF" id="PIRSF028177">
    <property type="entry name" value="Polyketide_synth_Omtfrase_TcmP"/>
    <property type="match status" value="1"/>
</dbReference>
<organism evidence="3 4">
    <name type="scientific">Streptomyces durbertensis</name>
    <dbReference type="NCBI Taxonomy" id="2448886"/>
    <lineage>
        <taxon>Bacteria</taxon>
        <taxon>Bacillati</taxon>
        <taxon>Actinomycetota</taxon>
        <taxon>Actinomycetes</taxon>
        <taxon>Kitasatosporales</taxon>
        <taxon>Streptomycetaceae</taxon>
        <taxon>Streptomyces</taxon>
    </lineage>
</organism>
<name>A0ABR6E9G6_9ACTN</name>
<dbReference type="SUPFAM" id="SSF53335">
    <property type="entry name" value="S-adenosyl-L-methionine-dependent methyltransferases"/>
    <property type="match status" value="1"/>
</dbReference>
<protein>
    <submittedName>
        <fullName evidence="3">Class I SAM-dependent methyltransferase</fullName>
    </submittedName>
</protein>
<dbReference type="Pfam" id="PF04072">
    <property type="entry name" value="LCM"/>
    <property type="match status" value="1"/>
</dbReference>
<dbReference type="GO" id="GO:0008168">
    <property type="term" value="F:methyltransferase activity"/>
    <property type="evidence" value="ECO:0007669"/>
    <property type="project" value="UniProtKB-KW"/>
</dbReference>
<dbReference type="PANTHER" id="PTHR43619:SF2">
    <property type="entry name" value="S-ADENOSYL-L-METHIONINE-DEPENDENT METHYLTRANSFERASES SUPERFAMILY PROTEIN"/>
    <property type="match status" value="1"/>
</dbReference>
<accession>A0ABR6E9G6</accession>
<proteinExistence type="predicted"/>
<keyword evidence="2" id="KW-0808">Transferase</keyword>
<keyword evidence="4" id="KW-1185">Reference proteome</keyword>
<dbReference type="GO" id="GO:0032259">
    <property type="term" value="P:methylation"/>
    <property type="evidence" value="ECO:0007669"/>
    <property type="project" value="UniProtKB-KW"/>
</dbReference>
<dbReference type="InterPro" id="IPR029063">
    <property type="entry name" value="SAM-dependent_MTases_sf"/>
</dbReference>
<dbReference type="Proteomes" id="UP000766698">
    <property type="component" value="Unassembled WGS sequence"/>
</dbReference>